<dbReference type="GO" id="GO:0006564">
    <property type="term" value="P:L-serine biosynthetic process"/>
    <property type="evidence" value="ECO:0007669"/>
    <property type="project" value="UniProtKB-KW"/>
</dbReference>
<dbReference type="NCBIfam" id="TIGR00338">
    <property type="entry name" value="serB"/>
    <property type="match status" value="1"/>
</dbReference>
<evidence type="ECO:0000256" key="5">
    <source>
        <dbReference type="ARBA" id="ARBA00022605"/>
    </source>
</evidence>
<dbReference type="PANTHER" id="PTHR43344">
    <property type="entry name" value="PHOSPHOSERINE PHOSPHATASE"/>
    <property type="match status" value="1"/>
</dbReference>
<name>A0AA48M4S4_9ZZZZ</name>
<keyword evidence="8" id="KW-0460">Magnesium</keyword>
<reference evidence="11" key="1">
    <citation type="submission" date="2023-07" db="EMBL/GenBank/DDBJ databases">
        <authorList>
            <person name="Pelsma A.J. K."/>
        </authorList>
    </citation>
    <scope>NUCLEOTIDE SEQUENCE</scope>
</reference>
<evidence type="ECO:0000256" key="6">
    <source>
        <dbReference type="ARBA" id="ARBA00022723"/>
    </source>
</evidence>
<organism evidence="11">
    <name type="scientific">freshwater sediment metagenome</name>
    <dbReference type="NCBI Taxonomy" id="556182"/>
    <lineage>
        <taxon>unclassified sequences</taxon>
        <taxon>metagenomes</taxon>
        <taxon>ecological metagenomes</taxon>
    </lineage>
</organism>
<evidence type="ECO:0000256" key="7">
    <source>
        <dbReference type="ARBA" id="ARBA00022801"/>
    </source>
</evidence>
<evidence type="ECO:0000256" key="8">
    <source>
        <dbReference type="ARBA" id="ARBA00022842"/>
    </source>
</evidence>
<dbReference type="GO" id="GO:0036424">
    <property type="term" value="F:L-phosphoserine phosphatase activity"/>
    <property type="evidence" value="ECO:0007669"/>
    <property type="project" value="InterPro"/>
</dbReference>
<dbReference type="InterPro" id="IPR023214">
    <property type="entry name" value="HAD_sf"/>
</dbReference>
<proteinExistence type="inferred from homology"/>
<evidence type="ECO:0000256" key="3">
    <source>
        <dbReference type="ARBA" id="ARBA00009184"/>
    </source>
</evidence>
<sequence length="178" mass="18774">MNGEIDFAAALKSRVALLKDLPEAALKEAATGIRLMPGAAVLVATLRAHGAYVALATGGFSVFVRHLQTRLEFDAVFANELIVDGGRLTGEVREPILTRESKRDALTSLAAKQDIPLGSTLAVGDGANDLPMLETAGLGVAFRAKPVVAKRAVHRIDHCDLTALLYAQGYRAAELSAV</sequence>
<evidence type="ECO:0000256" key="2">
    <source>
        <dbReference type="ARBA" id="ARBA00005135"/>
    </source>
</evidence>
<keyword evidence="6" id="KW-0479">Metal-binding</keyword>
<dbReference type="GO" id="GO:0000287">
    <property type="term" value="F:magnesium ion binding"/>
    <property type="evidence" value="ECO:0007669"/>
    <property type="project" value="TreeGrafter"/>
</dbReference>
<dbReference type="PANTHER" id="PTHR43344:SF2">
    <property type="entry name" value="PHOSPHOSERINE PHOSPHATASE"/>
    <property type="match status" value="1"/>
</dbReference>
<keyword evidence="9" id="KW-0718">Serine biosynthesis</keyword>
<dbReference type="Gene3D" id="3.40.50.1000">
    <property type="entry name" value="HAD superfamily/HAD-like"/>
    <property type="match status" value="1"/>
</dbReference>
<evidence type="ECO:0000313" key="11">
    <source>
        <dbReference type="EMBL" id="CAJ0874297.1"/>
    </source>
</evidence>
<dbReference type="EMBL" id="OY288114">
    <property type="protein sequence ID" value="CAJ0874297.1"/>
    <property type="molecule type" value="Genomic_DNA"/>
</dbReference>
<dbReference type="InterPro" id="IPR004469">
    <property type="entry name" value="PSP"/>
</dbReference>
<comment type="cofactor">
    <cofactor evidence="1">
        <name>Mg(2+)</name>
        <dbReference type="ChEBI" id="CHEBI:18420"/>
    </cofactor>
</comment>
<dbReference type="NCBIfam" id="TIGR01488">
    <property type="entry name" value="HAD-SF-IB"/>
    <property type="match status" value="1"/>
</dbReference>
<keyword evidence="7 11" id="KW-0378">Hydrolase</keyword>
<dbReference type="Pfam" id="PF12710">
    <property type="entry name" value="HAD"/>
    <property type="match status" value="1"/>
</dbReference>
<dbReference type="EC" id="3.1.3.3" evidence="4"/>
<evidence type="ECO:0000256" key="9">
    <source>
        <dbReference type="ARBA" id="ARBA00023299"/>
    </source>
</evidence>
<protein>
    <recommendedName>
        <fullName evidence="4">phosphoserine phosphatase</fullName>
        <ecNumber evidence="4">3.1.3.3</ecNumber>
    </recommendedName>
    <alternativeName>
        <fullName evidence="10">O-phosphoserine phosphohydrolase</fullName>
    </alternativeName>
</protein>
<evidence type="ECO:0000256" key="1">
    <source>
        <dbReference type="ARBA" id="ARBA00001946"/>
    </source>
</evidence>
<dbReference type="InterPro" id="IPR036412">
    <property type="entry name" value="HAD-like_sf"/>
</dbReference>
<dbReference type="InterPro" id="IPR050582">
    <property type="entry name" value="HAD-like_SerB"/>
</dbReference>
<evidence type="ECO:0000256" key="10">
    <source>
        <dbReference type="ARBA" id="ARBA00031693"/>
    </source>
</evidence>
<evidence type="ECO:0000256" key="4">
    <source>
        <dbReference type="ARBA" id="ARBA00012640"/>
    </source>
</evidence>
<comment type="pathway">
    <text evidence="2">Amino-acid biosynthesis; L-serine biosynthesis; L-serine from 3-phospho-D-glycerate: step 3/3.</text>
</comment>
<dbReference type="AlphaFoldDB" id="A0AA48M4S4"/>
<accession>A0AA48M4S4</accession>
<dbReference type="GO" id="GO:0005737">
    <property type="term" value="C:cytoplasm"/>
    <property type="evidence" value="ECO:0007669"/>
    <property type="project" value="TreeGrafter"/>
</dbReference>
<gene>
    <name evidence="11" type="primary">serB/PSPH</name>
    <name evidence="11" type="ORF">AMST5_02587</name>
</gene>
<comment type="similarity">
    <text evidence="3">Belongs to the HAD-like hydrolase superfamily. SerB family.</text>
</comment>
<keyword evidence="5" id="KW-0028">Amino-acid biosynthesis</keyword>
<dbReference type="SUPFAM" id="SSF56784">
    <property type="entry name" value="HAD-like"/>
    <property type="match status" value="1"/>
</dbReference>